<dbReference type="Proteomes" id="UP000046067">
    <property type="component" value="Unassembled WGS sequence"/>
</dbReference>
<reference evidence="2 3" key="1">
    <citation type="submission" date="2015-07" db="EMBL/GenBank/DDBJ databases">
        <authorList>
            <consortium name="Pathogen Informatics"/>
        </authorList>
    </citation>
    <scope>NUCLEOTIDE SEQUENCE [LARGE SCALE GENOMIC DNA]</scope>
    <source>
        <strain evidence="2 3">A325</strain>
    </source>
</reference>
<evidence type="ECO:0000313" key="2">
    <source>
        <dbReference type="EMBL" id="CSC17991.1"/>
    </source>
</evidence>
<keyword evidence="1" id="KW-1133">Transmembrane helix</keyword>
<evidence type="ECO:0000256" key="1">
    <source>
        <dbReference type="SAM" id="Phobius"/>
    </source>
</evidence>
<organism evidence="2 3">
    <name type="scientific">Vibrio cholerae</name>
    <dbReference type="NCBI Taxonomy" id="666"/>
    <lineage>
        <taxon>Bacteria</taxon>
        <taxon>Pseudomonadati</taxon>
        <taxon>Pseudomonadota</taxon>
        <taxon>Gammaproteobacteria</taxon>
        <taxon>Vibrionales</taxon>
        <taxon>Vibrionaceae</taxon>
        <taxon>Vibrio</taxon>
    </lineage>
</organism>
<accession>A0A655XMU3</accession>
<name>A0A655XMU3_VIBCL</name>
<keyword evidence="1" id="KW-0812">Transmembrane</keyword>
<proteinExistence type="predicted"/>
<dbReference type="AlphaFoldDB" id="A0A655XMU3"/>
<sequence length="158" mass="16739">MCRSLTSASITNLCRSIMEATGSPIPTKSPFSIGKVSTTPSKGARTWVLSSKRCTVLSEDCASVRAAAALVKATSPCKPLFFSALAALNSCCRTLSWAFARSNWASRSPLSIKAIIWFLVTICPFAIFTSAIRPAISAPILACRSGAVRPYSSITLSV</sequence>
<feature type="transmembrane region" description="Helical" evidence="1">
    <location>
        <begin position="112"/>
        <end position="132"/>
    </location>
</feature>
<protein>
    <submittedName>
        <fullName evidence="2">Uncharacterized protein</fullName>
    </submittedName>
</protein>
<gene>
    <name evidence="2" type="ORF">ERS013201_01987</name>
</gene>
<keyword evidence="1" id="KW-0472">Membrane</keyword>
<dbReference type="EMBL" id="CWQJ01000010">
    <property type="protein sequence ID" value="CSC17991.1"/>
    <property type="molecule type" value="Genomic_DNA"/>
</dbReference>
<evidence type="ECO:0000313" key="3">
    <source>
        <dbReference type="Proteomes" id="UP000046067"/>
    </source>
</evidence>